<gene>
    <name evidence="3" type="ORF">D7Z96_02155</name>
</gene>
<protein>
    <submittedName>
        <fullName evidence="3">Uncharacterized protein</fullName>
    </submittedName>
</protein>
<feature type="transmembrane region" description="Helical" evidence="2">
    <location>
        <begin position="97"/>
        <end position="118"/>
    </location>
</feature>
<keyword evidence="2" id="KW-0812">Transmembrane</keyword>
<dbReference type="EMBL" id="RBNH01000002">
    <property type="protein sequence ID" value="RKO26933.1"/>
    <property type="molecule type" value="Genomic_DNA"/>
</dbReference>
<evidence type="ECO:0000256" key="2">
    <source>
        <dbReference type="SAM" id="Phobius"/>
    </source>
</evidence>
<evidence type="ECO:0000313" key="4">
    <source>
        <dbReference type="Proteomes" id="UP000273159"/>
    </source>
</evidence>
<comment type="caution">
    <text evidence="3">The sequence shown here is derived from an EMBL/GenBank/DDBJ whole genome shotgun (WGS) entry which is preliminary data.</text>
</comment>
<sequence length="308" mass="31988">MDFPLSSSVILVVAVVLWIVWVAPYVLRNGRHQFQPAGDFLSDVAADETPEPPAGLVLNVAAQQEKAMDTRKSAGPSTAAAGSPAAGAFRIRYGRTAIALVGLVSLVTAFVSAVLLLFGLGAPFLPLVSLAVTFGSVVLLRWLAVRDRRAKVNAAFRSAMTAPARKPESSASIPPKPEAAPAKRESPLFDAEAHEQKIKPLTAMELREAALAVAVAAGDPSAAAASASASATWEPVEVPKPVYVEAAKAERPAPEPLELPEAPKAVGKPSLKQGVAAAPPAAPAEGVQLSKAQSALSNLDDVLQRRRA</sequence>
<organism evidence="3 4">
    <name type="scientific">Pseudarthrobacter phenanthrenivorans</name>
    <name type="common">Arthrobacter phenanthrenivorans</name>
    <dbReference type="NCBI Taxonomy" id="361575"/>
    <lineage>
        <taxon>Bacteria</taxon>
        <taxon>Bacillati</taxon>
        <taxon>Actinomycetota</taxon>
        <taxon>Actinomycetes</taxon>
        <taxon>Micrococcales</taxon>
        <taxon>Micrococcaceae</taxon>
        <taxon>Pseudarthrobacter</taxon>
    </lineage>
</organism>
<accession>A0A3B0FVQ7</accession>
<reference evidence="3 4" key="1">
    <citation type="submission" date="2018-10" db="EMBL/GenBank/DDBJ databases">
        <title>Genome-guide identification and characterization of bacteria that degrade polycyclic aromatic hydrocarbons and resist hexavalent chromium simultaneously.</title>
        <authorList>
            <person name="Feng H."/>
        </authorList>
    </citation>
    <scope>NUCLEOTIDE SEQUENCE [LARGE SCALE GENOMIC DNA]</scope>
    <source>
        <strain evidence="3 4">J015</strain>
    </source>
</reference>
<name>A0A3B0FVQ7_PSEPS</name>
<evidence type="ECO:0000256" key="1">
    <source>
        <dbReference type="SAM" id="MobiDB-lite"/>
    </source>
</evidence>
<dbReference type="Proteomes" id="UP000273159">
    <property type="component" value="Unassembled WGS sequence"/>
</dbReference>
<keyword evidence="2" id="KW-0472">Membrane</keyword>
<feature type="transmembrane region" description="Helical" evidence="2">
    <location>
        <begin position="6"/>
        <end position="27"/>
    </location>
</feature>
<reference evidence="4" key="2">
    <citation type="submission" date="2018-10" db="EMBL/GenBank/DDBJ databases">
        <authorList>
            <person name="Wang Y."/>
            <person name="Wang J."/>
            <person name="Yang X."/>
            <person name="Wang Z."/>
            <person name="Huang Y."/>
        </authorList>
    </citation>
    <scope>NUCLEOTIDE SEQUENCE [LARGE SCALE GENOMIC DNA]</scope>
    <source>
        <strain evidence="4">J015</strain>
    </source>
</reference>
<dbReference type="AlphaFoldDB" id="A0A3B0FVQ7"/>
<feature type="transmembrane region" description="Helical" evidence="2">
    <location>
        <begin position="124"/>
        <end position="144"/>
    </location>
</feature>
<keyword evidence="2" id="KW-1133">Transmembrane helix</keyword>
<evidence type="ECO:0000313" key="3">
    <source>
        <dbReference type="EMBL" id="RKO26933.1"/>
    </source>
</evidence>
<feature type="region of interest" description="Disordered" evidence="1">
    <location>
        <begin position="249"/>
        <end position="308"/>
    </location>
</feature>
<proteinExistence type="predicted"/>
<feature type="region of interest" description="Disordered" evidence="1">
    <location>
        <begin position="163"/>
        <end position="188"/>
    </location>
</feature>